<feature type="domain" description="Methyltransferase" evidence="1">
    <location>
        <begin position="54"/>
        <end position="141"/>
    </location>
</feature>
<dbReference type="SUPFAM" id="SSF53335">
    <property type="entry name" value="S-adenosyl-L-methionine-dependent methyltransferases"/>
    <property type="match status" value="1"/>
</dbReference>
<sequence>MNPADLYGLGLRGDEPGLVLREADGRTGPVPIATWLGPLTPADHDVLARAAAPVLDVGCGPGRHVVALARRGVFATGVDVSPVAVEVARARGARVIHASVFAAIPGAGTWGTALLLDGNIGIGGQPVRLLARLRALLRPGGEILAELDAPGTASRTASVRLEGAGGVSEWFPWARVGVDGIHAQAPLAGLRVTETWEGAGRWFARLAAAR</sequence>
<dbReference type="InterPro" id="IPR029063">
    <property type="entry name" value="SAM-dependent_MTases_sf"/>
</dbReference>
<evidence type="ECO:0000313" key="3">
    <source>
        <dbReference type="Proteomes" id="UP001056035"/>
    </source>
</evidence>
<dbReference type="EMBL" id="CP098502">
    <property type="protein sequence ID" value="UTI66828.1"/>
    <property type="molecule type" value="Genomic_DNA"/>
</dbReference>
<reference evidence="2 3" key="1">
    <citation type="submission" date="2022-06" db="EMBL/GenBank/DDBJ databases">
        <title>Paraconexibacter antarcticus.</title>
        <authorList>
            <person name="Kim C.S."/>
        </authorList>
    </citation>
    <scope>NUCLEOTIDE SEQUENCE [LARGE SCALE GENOMIC DNA]</scope>
    <source>
        <strain evidence="2 3">02-257</strain>
    </source>
</reference>
<dbReference type="RefSeq" id="WP_254573483.1">
    <property type="nucleotide sequence ID" value="NZ_CP098502.1"/>
</dbReference>
<evidence type="ECO:0000259" key="1">
    <source>
        <dbReference type="Pfam" id="PF13649"/>
    </source>
</evidence>
<name>A0ABY5DXS9_9ACTN</name>
<dbReference type="Proteomes" id="UP001056035">
    <property type="component" value="Chromosome"/>
</dbReference>
<organism evidence="2 3">
    <name type="scientific">Paraconexibacter antarcticus</name>
    <dbReference type="NCBI Taxonomy" id="2949664"/>
    <lineage>
        <taxon>Bacteria</taxon>
        <taxon>Bacillati</taxon>
        <taxon>Actinomycetota</taxon>
        <taxon>Thermoleophilia</taxon>
        <taxon>Solirubrobacterales</taxon>
        <taxon>Paraconexibacteraceae</taxon>
        <taxon>Paraconexibacter</taxon>
    </lineage>
</organism>
<dbReference type="GO" id="GO:0008168">
    <property type="term" value="F:methyltransferase activity"/>
    <property type="evidence" value="ECO:0007669"/>
    <property type="project" value="UniProtKB-KW"/>
</dbReference>
<dbReference type="Pfam" id="PF13649">
    <property type="entry name" value="Methyltransf_25"/>
    <property type="match status" value="1"/>
</dbReference>
<evidence type="ECO:0000313" key="2">
    <source>
        <dbReference type="EMBL" id="UTI66828.1"/>
    </source>
</evidence>
<dbReference type="GO" id="GO:0032259">
    <property type="term" value="P:methylation"/>
    <property type="evidence" value="ECO:0007669"/>
    <property type="project" value="UniProtKB-KW"/>
</dbReference>
<keyword evidence="2" id="KW-0489">Methyltransferase</keyword>
<keyword evidence="3" id="KW-1185">Reference proteome</keyword>
<dbReference type="CDD" id="cd02440">
    <property type="entry name" value="AdoMet_MTases"/>
    <property type="match status" value="1"/>
</dbReference>
<accession>A0ABY5DXS9</accession>
<protein>
    <submittedName>
        <fullName evidence="2">Class I SAM-dependent methyltransferase</fullName>
    </submittedName>
</protein>
<proteinExistence type="predicted"/>
<dbReference type="Gene3D" id="3.40.50.150">
    <property type="entry name" value="Vaccinia Virus protein VP39"/>
    <property type="match status" value="1"/>
</dbReference>
<gene>
    <name evidence="2" type="ORF">NBH00_11610</name>
</gene>
<keyword evidence="2" id="KW-0808">Transferase</keyword>
<dbReference type="InterPro" id="IPR041698">
    <property type="entry name" value="Methyltransf_25"/>
</dbReference>